<dbReference type="GO" id="GO:0005634">
    <property type="term" value="C:nucleus"/>
    <property type="evidence" value="ECO:0007669"/>
    <property type="project" value="TreeGrafter"/>
</dbReference>
<name>A0A9N9GD85_9GLOM</name>
<dbReference type="Pfam" id="PF10300">
    <property type="entry name" value="Iml2-TPR_39"/>
    <property type="match status" value="1"/>
</dbReference>
<evidence type="ECO:0000313" key="3">
    <source>
        <dbReference type="Proteomes" id="UP000789572"/>
    </source>
</evidence>
<dbReference type="Gene3D" id="1.25.40.10">
    <property type="entry name" value="Tetratricopeptide repeat domain"/>
    <property type="match status" value="1"/>
</dbReference>
<proteinExistence type="predicted"/>
<protein>
    <submittedName>
        <fullName evidence="2">8661_t:CDS:1</fullName>
    </submittedName>
</protein>
<reference evidence="2" key="1">
    <citation type="submission" date="2021-06" db="EMBL/GenBank/DDBJ databases">
        <authorList>
            <person name="Kallberg Y."/>
            <person name="Tangrot J."/>
            <person name="Rosling A."/>
        </authorList>
    </citation>
    <scope>NUCLEOTIDE SEQUENCE</scope>
    <source>
        <strain evidence="2">IA702</strain>
    </source>
</reference>
<accession>A0A9N9GD85</accession>
<dbReference type="PANTHER" id="PTHR31859">
    <property type="entry name" value="TETRATRICOPEPTIDE REPEAT PROTEIN 39 FAMILY MEMBER"/>
    <property type="match status" value="1"/>
</dbReference>
<feature type="region of interest" description="Disordered" evidence="1">
    <location>
        <begin position="43"/>
        <end position="63"/>
    </location>
</feature>
<feature type="non-terminal residue" evidence="2">
    <location>
        <position position="1"/>
    </location>
</feature>
<comment type="caution">
    <text evidence="2">The sequence shown here is derived from an EMBL/GenBank/DDBJ whole genome shotgun (WGS) entry which is preliminary data.</text>
</comment>
<evidence type="ECO:0000313" key="2">
    <source>
        <dbReference type="EMBL" id="CAG8593921.1"/>
    </source>
</evidence>
<dbReference type="AlphaFoldDB" id="A0A9N9GD85"/>
<dbReference type="OrthoDB" id="43460at2759"/>
<evidence type="ECO:0000256" key="1">
    <source>
        <dbReference type="SAM" id="MobiDB-lite"/>
    </source>
</evidence>
<sequence>IAELKGLEQAFKDGVDALEYQPPNTTSNLFNLWDDTALSDTSSVQLETTTDDDISTQGDDTTELPSLFYSQRGSITSHSSSHTLTSFPATRRQTKLLYTKASQSIPVIPTRGTIKKLSKKTMSMPITLVEEGDIDLDEDLREVHSALQLFLNSRMNDAEDLLFIKSKTSLYHSLGYSFVCYLKSLMTFEPQDIKKAISALKVTVYIASVLRKKEGLFGSLSSIIRTAAGISALKSMSRLQRHAELVYAEAYLLKAVLSIFYDNSLVSFIREGINIRNSYLIYRNLSKFMEHIREEEEISNFEVDSHFSSGVSLGIGLFNLMLSLLPPGVLKFVQFVGFSGDREHALKILESCGGWTSDPSQKVPDITIEEEGIRRPFCDLVLLTYHLIISNLVPVADANKALAAKVLDYNLQRYPNGVLFLYFSGRLNQSESYIHEAIEQYKTAISIQKQWKQLHHICYWEMALNYQCLMDFENAYECFKTLCKESMWSKCIYLYHQAICLYTLGKQEDMDRIIKMLKKVPKLIQRIAGKSIPLEKFVARKARKFISQGYRLLLPAYELTYIWNSYDVMPLVPLLRSLSTIELTIDNLDSVKDNQFYVNYWDDVCLAYLLRGVLLSKIAFPNNPEDEKACKSNKDNSTSTCATAIASFQYAIRKGACIKLDHYIVHFARFELGRLYTNMKEFGKAKSEFQRVLDGGDGTEKKNGKYSLESMLLLRTYNAMSDRINEKDR</sequence>
<dbReference type="Proteomes" id="UP000789572">
    <property type="component" value="Unassembled WGS sequence"/>
</dbReference>
<dbReference type="EMBL" id="CAJVPJ010001507">
    <property type="protein sequence ID" value="CAG8593921.1"/>
    <property type="molecule type" value="Genomic_DNA"/>
</dbReference>
<keyword evidence="3" id="KW-1185">Reference proteome</keyword>
<dbReference type="GO" id="GO:0005741">
    <property type="term" value="C:mitochondrial outer membrane"/>
    <property type="evidence" value="ECO:0007669"/>
    <property type="project" value="TreeGrafter"/>
</dbReference>
<dbReference type="GO" id="GO:0005829">
    <property type="term" value="C:cytosol"/>
    <property type="evidence" value="ECO:0007669"/>
    <property type="project" value="TreeGrafter"/>
</dbReference>
<gene>
    <name evidence="2" type="ORF">POCULU_LOCUS7116</name>
</gene>
<dbReference type="PANTHER" id="PTHR31859:SF1">
    <property type="entry name" value="TETRATRICOPEPTIDE REPEAT PROTEIN 39C"/>
    <property type="match status" value="1"/>
</dbReference>
<dbReference type="InterPro" id="IPR011990">
    <property type="entry name" value="TPR-like_helical_dom_sf"/>
</dbReference>
<organism evidence="2 3">
    <name type="scientific">Paraglomus occultum</name>
    <dbReference type="NCBI Taxonomy" id="144539"/>
    <lineage>
        <taxon>Eukaryota</taxon>
        <taxon>Fungi</taxon>
        <taxon>Fungi incertae sedis</taxon>
        <taxon>Mucoromycota</taxon>
        <taxon>Glomeromycotina</taxon>
        <taxon>Glomeromycetes</taxon>
        <taxon>Paraglomerales</taxon>
        <taxon>Paraglomeraceae</taxon>
        <taxon>Paraglomus</taxon>
    </lineage>
</organism>
<dbReference type="SUPFAM" id="SSF48452">
    <property type="entry name" value="TPR-like"/>
    <property type="match status" value="1"/>
</dbReference>
<dbReference type="InterPro" id="IPR019412">
    <property type="entry name" value="IML2/TPR_39"/>
</dbReference>